<comment type="caution">
    <text evidence="1">The sequence shown here is derived from an EMBL/GenBank/DDBJ whole genome shotgun (WGS) entry which is preliminary data.</text>
</comment>
<evidence type="ECO:0008006" key="3">
    <source>
        <dbReference type="Google" id="ProtNLM"/>
    </source>
</evidence>
<dbReference type="PROSITE" id="PS51257">
    <property type="entry name" value="PROKAR_LIPOPROTEIN"/>
    <property type="match status" value="1"/>
</dbReference>
<name>A0ABT8LF27_9BACT</name>
<dbReference type="RefSeq" id="WP_346761725.1">
    <property type="nucleotide sequence ID" value="NZ_JAUJEB010000008.1"/>
</dbReference>
<protein>
    <recommendedName>
        <fullName evidence="3">YD repeat-containing protein</fullName>
    </recommendedName>
</protein>
<accession>A0ABT8LF27</accession>
<proteinExistence type="predicted"/>
<reference evidence="1" key="1">
    <citation type="submission" date="2023-06" db="EMBL/GenBank/DDBJ databases">
        <title>Genomic of Agaribacillus aureum.</title>
        <authorList>
            <person name="Wang G."/>
        </authorList>
    </citation>
    <scope>NUCLEOTIDE SEQUENCE</scope>
    <source>
        <strain evidence="1">BMA12</strain>
    </source>
</reference>
<keyword evidence="2" id="KW-1185">Reference proteome</keyword>
<sequence>MKTAFVTFILIVLGSCHDNIRLQRFPDPFRETFRGKNIRLAMVYADTTNVDTIVFDEKGNLILRNTLWSKLRYDYDSLGYLTRYYLLNDAPLNFLIQYEYEGDDIIQNWYPINSTDWDYEKNDLKSEIEKAFRFKKDREGKIVEEYNLLNGDSTLFTYDNLSNLISKKTYSNDKLKQKIEYKYFDGGSDLYTIKYWNDLRLLRTDYFSESGLVDSTVYRHYTKKYDYVYY</sequence>
<evidence type="ECO:0000313" key="1">
    <source>
        <dbReference type="EMBL" id="MDN5216389.1"/>
    </source>
</evidence>
<dbReference type="Proteomes" id="UP001172083">
    <property type="component" value="Unassembled WGS sequence"/>
</dbReference>
<organism evidence="1 2">
    <name type="scientific">Agaribacillus aureus</name>
    <dbReference type="NCBI Taxonomy" id="3051825"/>
    <lineage>
        <taxon>Bacteria</taxon>
        <taxon>Pseudomonadati</taxon>
        <taxon>Bacteroidota</taxon>
        <taxon>Cytophagia</taxon>
        <taxon>Cytophagales</taxon>
        <taxon>Splendidivirgaceae</taxon>
        <taxon>Agaribacillus</taxon>
    </lineage>
</organism>
<gene>
    <name evidence="1" type="ORF">QQ020_30250</name>
</gene>
<dbReference type="EMBL" id="JAUJEB010000008">
    <property type="protein sequence ID" value="MDN5216389.1"/>
    <property type="molecule type" value="Genomic_DNA"/>
</dbReference>
<evidence type="ECO:0000313" key="2">
    <source>
        <dbReference type="Proteomes" id="UP001172083"/>
    </source>
</evidence>